<dbReference type="GeneID" id="91095686"/>
<feature type="binding site" evidence="21">
    <location>
        <position position="369"/>
    </location>
    <ligand>
        <name>7-phospho-2-dehydro-3-deoxy-D-arabino-heptonate</name>
        <dbReference type="ChEBI" id="CHEBI:58394"/>
    </ligand>
</feature>
<evidence type="ECO:0000259" key="27">
    <source>
        <dbReference type="Pfam" id="PF18317"/>
    </source>
</evidence>
<keyword evidence="14 21" id="KW-0521">NADP</keyword>
<dbReference type="PROSITE" id="PS00104">
    <property type="entry name" value="EPSP_SYNTHASE_1"/>
    <property type="match status" value="1"/>
</dbReference>
<dbReference type="CDD" id="cd00502">
    <property type="entry name" value="DHQase_I"/>
    <property type="match status" value="1"/>
</dbReference>
<keyword evidence="15 21" id="KW-0560">Oxidoreductase</keyword>
<comment type="pathway">
    <text evidence="2 21 22">Metabolic intermediate biosynthesis; chorismate biosynthesis; chorismate from D-erythrose 4-phosphate and phosphoenolpyruvate: step 5/7.</text>
</comment>
<dbReference type="InterPro" id="IPR031322">
    <property type="entry name" value="Shikimate/glucono_kinase"/>
</dbReference>
<comment type="catalytic activity">
    <reaction evidence="20 21 22">
        <text>shikimate + ATP = 3-phosphoshikimate + ADP + H(+)</text>
        <dbReference type="Rhea" id="RHEA:13121"/>
        <dbReference type="ChEBI" id="CHEBI:15378"/>
        <dbReference type="ChEBI" id="CHEBI:30616"/>
        <dbReference type="ChEBI" id="CHEBI:36208"/>
        <dbReference type="ChEBI" id="CHEBI:145989"/>
        <dbReference type="ChEBI" id="CHEBI:456216"/>
        <dbReference type="EC" id="2.7.1.71"/>
    </reaction>
</comment>
<evidence type="ECO:0000313" key="30">
    <source>
        <dbReference type="Proteomes" id="UP001355207"/>
    </source>
</evidence>
<name>A0AAX4JYY1_9TREE</name>
<dbReference type="Gene3D" id="3.40.50.300">
    <property type="entry name" value="P-loop containing nucleotide triphosphate hydrolases"/>
    <property type="match status" value="1"/>
</dbReference>
<comment type="subcellular location">
    <subcellularLocation>
        <location evidence="21 22">Cytoplasm</location>
    </subcellularLocation>
</comment>
<feature type="binding site" evidence="21">
    <location>
        <position position="197"/>
    </location>
    <ligand>
        <name>NAD(+)</name>
        <dbReference type="ChEBI" id="CHEBI:57540"/>
    </ligand>
</feature>
<keyword evidence="30" id="KW-1185">Reference proteome</keyword>
<evidence type="ECO:0000259" key="28">
    <source>
        <dbReference type="Pfam" id="PF24621"/>
    </source>
</evidence>
<feature type="domain" description="Enolpyruvate transferase" evidence="23">
    <location>
        <begin position="423"/>
        <end position="864"/>
    </location>
</feature>
<dbReference type="InterPro" id="IPR023000">
    <property type="entry name" value="Shikimate_kinase_CS"/>
</dbReference>
<sequence>MSKSSESSTNFGDVLKISILGNESIHCGFHLLPYIFETILSNLPSSAYVLITDTNLSSLYLNDLKKSFEEASIKNGSKAKFLVYEVSPGETAKSRKVKEEIEDWMLDQKLTRDTVILAFGGGVIGDLTGFVAATFMRGVKFVQIPTTLLAMVDSAVGGKTAIDTPHGKNLIGAFWQPSFIFVDLAFLTTLPPREVSNGMAEVVKTAAIWKDDDFALLESRSAEISLAASTKPTTSATAGRFVHDRSHAQSLLLQVVSGSIYVKAHIVTIDERETGLRNLVNFGHTIGHAIEAVLTPAMLHGECVSVGIILEAEVARQLGILSQVAVGRLTRCLQAYGLPISLNDRRITSLPSSSQLSVDRLLDIMKIDKKNSGSAKKIVLLSRIGKTYEEKASVVEDEVIRRVLCESATVISGIPTKSPITMATPGSKSISNRALVLAALATGTCRIRNLLHSDDTAVMMNALVELKGAVFSWEDGGDTIVVEGGGGKLSAPAKGKELYLGNAGTASRFLTTVCAMVSGAASTEKSTIITGNARMKQRPIGPLVDALSANGAKIEYVESTGCLPLNIETDGFKGGHIKLAASVSSQYVSSILLCAPYAAQEVTLELTGGQVISQPYIDMTTAMMAEFGITVQRQKDATTGNLLDVYVIPKGTYINPSDYSVESDASSATYPLAIAAITGTTCTISNIGSSSLQGDARFAKEVLEPMGCTVEQTLTSTKVTGPPVGQLRALGNVDMEPMTDAFLTASVLAAVANLPALPERQVQGLPPTASRIYGIANQRVKECNRIKAMRDQLAKFGVETDEFDDGIIVIGKSAKSLNRGASVHCYDDHRVAMAFSVLACIIEKTIIEEKRCVEKTWPNFWDDLQNKIGIPVEGVELDTHKQASTSAKTITSADRSQADHPIFIIGMRGAGKTYIGRLAADILGGEFTDADDTFFEETKQSVADFVAANSWEEFRRVETEILGRYIQENKGNHVVALGGGVVETEVARQLLQAHVAKGGLVVHVTRALEDIDNFLSSIGNTATRPNWGESFGDVFKRREPWYASCSSHEFYNVLDPVGNQSPQEHEQSMRRECERFFKFIKGIDSNRPRLANDNPTSFLSLTFPDITTALSQIDELTEGADAVELRVDLLNPTGSAPTSPGLPPQSFVAKQLASLRLATSLPIVFSVRSKDQGGMAPSDQSELYRSMVELGIRSACEYVDLEVCWPTELLQKVSNGKGKSHIIASWHDWTGSMPWDKQGVRSKHALCSRYGDVTKIVGTAKTPLDNSKLLLFVDEVTSQPGSKPLLAINMGSAGQLSRAINPILTPVTHDLLPSKAAPGQLTSIQVNQIRSLIGLQSTKKFYLFGSPIQHSVSPTLHNTGFKTLGLPHQYSLHESSEIDQGVLDIIKSKDFGGASVTIPLKLDIIPHLQSISEDVKIIGAVNTIVPQSDGSLHGENTDWKAIYQASKKNLPSNIDVKTNSALVIGAGGTCRAAIYALYKLGLSKIYLFNRTKENAEKVKQSFPSNYNIQVIDNLNDVAENVIIISTVPGNSLTLDSSSSSTNKEEGISLPTELLNNKYNNSGVIIDLAYKPYQTALIQLAQLENNWKSVPGVEILVLQGLVQFEFWTNKKAPENKIRKAVMEKYFD</sequence>
<evidence type="ECO:0000256" key="11">
    <source>
        <dbReference type="ARBA" id="ARBA00022777"/>
    </source>
</evidence>
<evidence type="ECO:0000256" key="1">
    <source>
        <dbReference type="ARBA" id="ARBA00004811"/>
    </source>
</evidence>
<feature type="binding site" evidence="21">
    <location>
        <position position="153"/>
    </location>
    <ligand>
        <name>7-phospho-2-dehydro-3-deoxy-D-arabino-heptonate</name>
        <dbReference type="ChEBI" id="CHEBI:58394"/>
    </ligand>
</feature>
<dbReference type="PROSITE" id="PS00885">
    <property type="entry name" value="EPSP_SYNTHASE_2"/>
    <property type="match status" value="1"/>
</dbReference>
<comment type="similarity">
    <text evidence="21">In the N-terminal section; belongs to the sugar phosphate cyclases superfamily. Dehydroquinate synthase family.</text>
</comment>
<dbReference type="InterPro" id="IPR008289">
    <property type="entry name" value="Pentafunct_AroM"/>
</dbReference>
<evidence type="ECO:0000256" key="8">
    <source>
        <dbReference type="ARBA" id="ARBA00022679"/>
    </source>
</evidence>
<dbReference type="NCBIfam" id="TIGR01357">
    <property type="entry name" value="aroB"/>
    <property type="match status" value="1"/>
</dbReference>
<dbReference type="NCBIfam" id="TIGR01356">
    <property type="entry name" value="aroA"/>
    <property type="match status" value="1"/>
</dbReference>
<dbReference type="Pfam" id="PF08501">
    <property type="entry name" value="Shikimate_dh_N"/>
    <property type="match status" value="1"/>
</dbReference>
<dbReference type="InterPro" id="IPR006264">
    <property type="entry name" value="EPSP_synthase"/>
</dbReference>
<comment type="function">
    <text evidence="21 22">The AROM polypeptide catalyzes 5 consecutive enzymatic reactions in prechorismate polyaromatic amino acid biosynthesis.</text>
</comment>
<feature type="binding site" evidence="21">
    <location>
        <position position="168"/>
    </location>
    <ligand>
        <name>NAD(+)</name>
        <dbReference type="ChEBI" id="CHEBI:57540"/>
    </ligand>
</feature>
<keyword evidence="10 21" id="KW-0547">Nucleotide-binding</keyword>
<feature type="domain" description="3-dehydroquinate synthase C-terminal" evidence="28">
    <location>
        <begin position="198"/>
        <end position="371"/>
    </location>
</feature>
<feature type="binding site" evidence="21">
    <location>
        <position position="137"/>
    </location>
    <ligand>
        <name>7-phospho-2-dehydro-3-deoxy-D-arabino-heptonate</name>
        <dbReference type="ChEBI" id="CHEBI:58394"/>
    </ligand>
</feature>
<dbReference type="Pfam" id="PF01761">
    <property type="entry name" value="DHQ_synthase"/>
    <property type="match status" value="1"/>
</dbReference>
<keyword evidence="8 21" id="KW-0808">Transferase</keyword>
<evidence type="ECO:0000256" key="5">
    <source>
        <dbReference type="ARBA" id="ARBA00009948"/>
    </source>
</evidence>
<dbReference type="Gene3D" id="3.20.20.70">
    <property type="entry name" value="Aldolase class I"/>
    <property type="match status" value="1"/>
</dbReference>
<dbReference type="EC" id="4.2.3.4" evidence="21"/>
<dbReference type="InterPro" id="IPR030960">
    <property type="entry name" value="DHQS/DOIS_N"/>
</dbReference>
<dbReference type="SUPFAM" id="SSF51735">
    <property type="entry name" value="NAD(P)-binding Rossmann-fold domains"/>
    <property type="match status" value="1"/>
</dbReference>
<feature type="region of interest" description="3-dehydroquinate synthase" evidence="21">
    <location>
        <begin position="1"/>
        <end position="397"/>
    </location>
</feature>
<dbReference type="EC" id="2.5.1.19" evidence="21"/>
<proteinExistence type="inferred from homology"/>
<gene>
    <name evidence="29" type="ORF">L201_005016</name>
</gene>
<feature type="active site" description="Proton acceptor; for 3-dehydroquinate synthase activity" evidence="21">
    <location>
        <position position="288"/>
    </location>
</feature>
<dbReference type="CDD" id="cd00464">
    <property type="entry name" value="SK"/>
    <property type="match status" value="1"/>
</dbReference>
<dbReference type="CDD" id="cd01065">
    <property type="entry name" value="NAD_bind_Shikimate_DH"/>
    <property type="match status" value="1"/>
</dbReference>
<dbReference type="EC" id="1.1.1.25" evidence="21"/>
<dbReference type="GO" id="GO:0008652">
    <property type="term" value="P:amino acid biosynthetic process"/>
    <property type="evidence" value="ECO:0007669"/>
    <property type="project" value="UniProtKB-KW"/>
</dbReference>
<comment type="catalytic activity">
    <reaction evidence="21 22">
        <text>7-phospho-2-dehydro-3-deoxy-D-arabino-heptonate = 3-dehydroquinate + phosphate</text>
        <dbReference type="Rhea" id="RHEA:21968"/>
        <dbReference type="ChEBI" id="CHEBI:32364"/>
        <dbReference type="ChEBI" id="CHEBI:43474"/>
        <dbReference type="ChEBI" id="CHEBI:58394"/>
        <dbReference type="EC" id="4.2.3.4"/>
    </reaction>
</comment>
<evidence type="ECO:0000256" key="16">
    <source>
        <dbReference type="ARBA" id="ARBA00023141"/>
    </source>
</evidence>
<keyword evidence="9 21" id="KW-0479">Metal-binding</keyword>
<dbReference type="CDD" id="cd08195">
    <property type="entry name" value="DHQS"/>
    <property type="match status" value="1"/>
</dbReference>
<dbReference type="InterPro" id="IPR056179">
    <property type="entry name" value="DHQS_C"/>
</dbReference>
<dbReference type="Gene3D" id="3.40.50.720">
    <property type="entry name" value="NAD(P)-binding Rossmann-like Domain"/>
    <property type="match status" value="1"/>
</dbReference>
<keyword evidence="6 21" id="KW-0963">Cytoplasm</keyword>
<dbReference type="PROSITE" id="PS01128">
    <property type="entry name" value="SHIKIMATE_KINASE"/>
    <property type="match status" value="1"/>
</dbReference>
<dbReference type="GO" id="GO:0009073">
    <property type="term" value="P:aromatic amino acid family biosynthetic process"/>
    <property type="evidence" value="ECO:0007669"/>
    <property type="project" value="UniProtKB-UniRule"/>
</dbReference>
<feature type="domain" description="Shikimate dehydrogenase substrate binding N-terminal" evidence="26">
    <location>
        <begin position="1343"/>
        <end position="1424"/>
    </location>
</feature>
<dbReference type="HAMAP" id="MF_00210">
    <property type="entry name" value="EPSP_synth"/>
    <property type="match status" value="1"/>
</dbReference>
<dbReference type="PANTHER" id="PTHR21090:SF5">
    <property type="entry name" value="PENTAFUNCTIONAL AROM POLYPEPTIDE"/>
    <property type="match status" value="1"/>
</dbReference>
<dbReference type="Gene3D" id="3.40.50.1970">
    <property type="match status" value="1"/>
</dbReference>
<dbReference type="GO" id="GO:0004764">
    <property type="term" value="F:shikimate 3-dehydrogenase (NADP+) activity"/>
    <property type="evidence" value="ECO:0007669"/>
    <property type="project" value="UniProtKB-UniRule"/>
</dbReference>
<dbReference type="FunFam" id="3.40.50.1970:FF:000007">
    <property type="entry name" value="Pentafunctional AROM polypeptide"/>
    <property type="match status" value="1"/>
</dbReference>
<comment type="similarity">
    <text evidence="5">Belongs to the EPSP synthase family.</text>
</comment>
<feature type="binding site" evidence="21">
    <location>
        <begin position="121"/>
        <end position="123"/>
    </location>
    <ligand>
        <name>NAD(+)</name>
        <dbReference type="ChEBI" id="CHEBI:57540"/>
    </ligand>
</feature>
<evidence type="ECO:0000256" key="13">
    <source>
        <dbReference type="ARBA" id="ARBA00022840"/>
    </source>
</evidence>
<dbReference type="GO" id="GO:0005524">
    <property type="term" value="F:ATP binding"/>
    <property type="evidence" value="ECO:0007669"/>
    <property type="project" value="UniProtKB-UniRule"/>
</dbReference>
<dbReference type="Pfam" id="PF18317">
    <property type="entry name" value="SDH_C"/>
    <property type="match status" value="1"/>
</dbReference>
<feature type="domain" description="3-dehydroquinate synthase N-terminal" evidence="25">
    <location>
        <begin position="85"/>
        <end position="196"/>
    </location>
</feature>
<evidence type="ECO:0000256" key="2">
    <source>
        <dbReference type="ARBA" id="ARBA00004842"/>
    </source>
</evidence>
<dbReference type="CDD" id="cd01556">
    <property type="entry name" value="EPSP_synthase"/>
    <property type="match status" value="1"/>
</dbReference>
<dbReference type="PANTHER" id="PTHR21090">
    <property type="entry name" value="AROM/DEHYDROQUINATE SYNTHASE"/>
    <property type="match status" value="1"/>
</dbReference>
<evidence type="ECO:0000256" key="14">
    <source>
        <dbReference type="ARBA" id="ARBA00022857"/>
    </source>
</evidence>
<dbReference type="FunFam" id="3.20.20.70:FF:000135">
    <property type="entry name" value="Pentafunctional AROM polypeptide"/>
    <property type="match status" value="1"/>
</dbReference>
<feature type="binding site" evidence="21">
    <location>
        <begin position="90"/>
        <end position="93"/>
    </location>
    <ligand>
        <name>NAD(+)</name>
        <dbReference type="ChEBI" id="CHEBI:57540"/>
    </ligand>
</feature>
<dbReference type="GO" id="GO:0046872">
    <property type="term" value="F:metal ion binding"/>
    <property type="evidence" value="ECO:0007669"/>
    <property type="project" value="UniProtKB-UniRule"/>
</dbReference>
<dbReference type="GO" id="GO:0005737">
    <property type="term" value="C:cytoplasm"/>
    <property type="evidence" value="ECO:0007669"/>
    <property type="project" value="UniProtKB-SubCell"/>
</dbReference>
<comment type="pathway">
    <text evidence="21 22">Metabolic intermediate biosynthesis; chorismate biosynthesis; chorismate from D-erythrose 4-phosphate and phosphoenolpyruvate: step 3/7.</text>
</comment>
<keyword evidence="18 21" id="KW-0511">Multifunctional enzyme</keyword>
<comment type="similarity">
    <text evidence="21 22">In the 4th section; belongs to the type-I 3-dehydroquinase family.</text>
</comment>
<feature type="binding site" evidence="21">
    <location>
        <position position="201"/>
    </location>
    <ligand>
        <name>Zn(2+)</name>
        <dbReference type="ChEBI" id="CHEBI:29105"/>
        <note>catalytic</note>
    </ligand>
</feature>
<feature type="active site" description="Proton acceptor; for 3-dehydroquinate dehydratase activity" evidence="21">
    <location>
        <position position="1227"/>
    </location>
</feature>
<dbReference type="Pfam" id="PF01488">
    <property type="entry name" value="Shikimate_DH"/>
    <property type="match status" value="1"/>
</dbReference>
<dbReference type="InterPro" id="IPR041121">
    <property type="entry name" value="SDH_C"/>
</dbReference>
<dbReference type="EMBL" id="CP144103">
    <property type="protein sequence ID" value="WWC90083.1"/>
    <property type="molecule type" value="Genomic_DNA"/>
</dbReference>
<dbReference type="RefSeq" id="XP_066076846.1">
    <property type="nucleotide sequence ID" value="XM_066220749.1"/>
</dbReference>
<comment type="caution">
    <text evidence="21">Lacks conserved residue(s) required for the propagation of feature annotation.</text>
</comment>
<evidence type="ECO:0000256" key="3">
    <source>
        <dbReference type="ARBA" id="ARBA00006477"/>
    </source>
</evidence>
<dbReference type="Pfam" id="PF24621">
    <property type="entry name" value="DHQS_C"/>
    <property type="match status" value="1"/>
</dbReference>
<dbReference type="InterPro" id="IPR036968">
    <property type="entry name" value="Enolpyruvate_Tfrase_sf"/>
</dbReference>
<dbReference type="Pfam" id="PF01487">
    <property type="entry name" value="DHquinase_I"/>
    <property type="match status" value="1"/>
</dbReference>
<feature type="binding site" evidence="21">
    <location>
        <begin position="186"/>
        <end position="189"/>
    </location>
    <ligand>
        <name>NAD(+)</name>
        <dbReference type="ChEBI" id="CHEBI:57540"/>
    </ligand>
</feature>
<dbReference type="SUPFAM" id="SSF55205">
    <property type="entry name" value="EPT/RTPC-like"/>
    <property type="match status" value="1"/>
</dbReference>
<accession>A0AAX4JYY1</accession>
<dbReference type="SUPFAM" id="SSF52540">
    <property type="entry name" value="P-loop containing nucleoside triphosphate hydrolases"/>
    <property type="match status" value="1"/>
</dbReference>
<evidence type="ECO:0000259" key="24">
    <source>
        <dbReference type="Pfam" id="PF01488"/>
    </source>
</evidence>
<dbReference type="GO" id="GO:0004765">
    <property type="term" value="F:shikimate kinase activity"/>
    <property type="evidence" value="ECO:0007669"/>
    <property type="project" value="UniProtKB-UniRule"/>
</dbReference>
<dbReference type="EC" id="4.2.1.10" evidence="21"/>
<keyword evidence="16 21" id="KW-0057">Aromatic amino acid biosynthesis</keyword>
<dbReference type="Pfam" id="PF00275">
    <property type="entry name" value="EPSP_synthase"/>
    <property type="match status" value="1"/>
</dbReference>
<dbReference type="GO" id="GO:0009423">
    <property type="term" value="P:chorismate biosynthetic process"/>
    <property type="evidence" value="ECO:0007669"/>
    <property type="project" value="UniProtKB-UniRule"/>
</dbReference>
<evidence type="ECO:0000256" key="7">
    <source>
        <dbReference type="ARBA" id="ARBA00022605"/>
    </source>
</evidence>
<dbReference type="SUPFAM" id="SSF53223">
    <property type="entry name" value="Aminoacid dehydrogenase-like, N-terminal domain"/>
    <property type="match status" value="1"/>
</dbReference>
<comment type="pathway">
    <text evidence="1 21 22">Metabolic intermediate biosynthesis; chorismate biosynthesis; chorismate from D-erythrose 4-phosphate and phosphoenolpyruvate: step 6/7.</text>
</comment>
<comment type="catalytic activity">
    <reaction evidence="21 22">
        <text>shikimate + NADP(+) = 3-dehydroshikimate + NADPH + H(+)</text>
        <dbReference type="Rhea" id="RHEA:17737"/>
        <dbReference type="ChEBI" id="CHEBI:15378"/>
        <dbReference type="ChEBI" id="CHEBI:16630"/>
        <dbReference type="ChEBI" id="CHEBI:36208"/>
        <dbReference type="ChEBI" id="CHEBI:57783"/>
        <dbReference type="ChEBI" id="CHEBI:58349"/>
        <dbReference type="EC" id="1.1.1.25"/>
    </reaction>
</comment>
<evidence type="ECO:0000256" key="10">
    <source>
        <dbReference type="ARBA" id="ARBA00022741"/>
    </source>
</evidence>
<dbReference type="NCBIfam" id="TIGR01809">
    <property type="entry name" value="Shik-DH-AROM"/>
    <property type="match status" value="1"/>
</dbReference>
<dbReference type="NCBIfam" id="TIGR01093">
    <property type="entry name" value="aroD"/>
    <property type="match status" value="1"/>
</dbReference>
<dbReference type="HAMAP" id="MF_00109">
    <property type="entry name" value="Shikimate_kinase"/>
    <property type="match status" value="1"/>
</dbReference>
<feature type="active site" description="Proton acceptor; for 3-dehydroquinate synthase activity" evidence="21">
    <location>
        <position position="273"/>
    </location>
</feature>
<evidence type="ECO:0000256" key="15">
    <source>
        <dbReference type="ARBA" id="ARBA00023002"/>
    </source>
</evidence>
<feature type="binding site" evidence="21">
    <location>
        <begin position="277"/>
        <end position="281"/>
    </location>
    <ligand>
        <name>7-phospho-2-dehydro-3-deoxy-D-arabino-heptonate</name>
        <dbReference type="ChEBI" id="CHEBI:58394"/>
    </ligand>
</feature>
<evidence type="ECO:0000256" key="20">
    <source>
        <dbReference type="ARBA" id="ARBA00048567"/>
    </source>
</evidence>
<feature type="binding site" evidence="21">
    <location>
        <begin position="146"/>
        <end position="147"/>
    </location>
    <ligand>
        <name>NAD(+)</name>
        <dbReference type="ChEBI" id="CHEBI:57540"/>
    </ligand>
</feature>
<comment type="similarity">
    <text evidence="21 22">In the 3rd section; belongs to the shikimate kinase family.</text>
</comment>
<comment type="subunit">
    <text evidence="21 22">Homodimer.</text>
</comment>
<dbReference type="FunFam" id="3.65.10.10:FF:000008">
    <property type="entry name" value="Pentafunctional AROM polypeptide"/>
    <property type="match status" value="1"/>
</dbReference>
<dbReference type="InterPro" id="IPR010110">
    <property type="entry name" value="Shikimate_DH_AroM-type"/>
</dbReference>
<evidence type="ECO:0000256" key="22">
    <source>
        <dbReference type="PIRNR" id="PIRNR000514"/>
    </source>
</evidence>
<comment type="catalytic activity">
    <reaction evidence="21 22">
        <text>3-dehydroquinate = 3-dehydroshikimate + H2O</text>
        <dbReference type="Rhea" id="RHEA:21096"/>
        <dbReference type="ChEBI" id="CHEBI:15377"/>
        <dbReference type="ChEBI" id="CHEBI:16630"/>
        <dbReference type="ChEBI" id="CHEBI:32364"/>
        <dbReference type="EC" id="4.2.1.10"/>
    </reaction>
</comment>
<protein>
    <recommendedName>
        <fullName evidence="21">Pentafunctional AROM polypeptide</fullName>
    </recommendedName>
    <domain>
        <recommendedName>
            <fullName evidence="21">3-dehydroquinate synthase</fullName>
            <shortName evidence="21">DHQS</shortName>
            <ecNumber evidence="21">4.2.3.4</ecNumber>
        </recommendedName>
    </domain>
    <domain>
        <recommendedName>
            <fullName evidence="21">3-phosphoshikimate 1-carboxyvinyltransferase</fullName>
            <ecNumber evidence="21">2.5.1.19</ecNumber>
        </recommendedName>
        <alternativeName>
            <fullName evidence="21">5-enolpyruvylshikimate-3-phosphate synthase</fullName>
            <shortName evidence="21">EPSP synthase</shortName>
            <shortName evidence="21">EPSPS</shortName>
        </alternativeName>
    </domain>
    <domain>
        <recommendedName>
            <fullName evidence="21">Shikimate kinase</fullName>
            <shortName evidence="21">SK</shortName>
            <ecNumber evidence="21">2.7.1.71</ecNumber>
        </recommendedName>
    </domain>
    <domain>
        <recommendedName>
            <fullName evidence="21">3-dehydroquinate dehydratase</fullName>
            <shortName evidence="21">3-dehydroquinase</shortName>
            <ecNumber evidence="21">4.2.1.10</ecNumber>
        </recommendedName>
    </domain>
    <domain>
        <recommendedName>
            <fullName evidence="21">Shikimate dehydrogenase</fullName>
            <ecNumber evidence="21">1.1.1.25</ecNumber>
        </recommendedName>
    </domain>
</protein>
<comment type="cofactor">
    <cofactor evidence="21 22">
        <name>Zn(2+)</name>
        <dbReference type="ChEBI" id="CHEBI:29105"/>
    </cofactor>
    <text evidence="21 22">Binds 2 Zn(2+) ions per subunit.</text>
</comment>
<feature type="binding site" evidence="21">
    <location>
        <position position="169"/>
    </location>
    <ligand>
        <name>7-phospho-2-dehydro-3-deoxy-D-arabino-heptonate</name>
        <dbReference type="ChEBI" id="CHEBI:58394"/>
    </ligand>
</feature>
<evidence type="ECO:0000259" key="25">
    <source>
        <dbReference type="Pfam" id="PF01761"/>
    </source>
</evidence>
<feature type="region of interest" description="Shikimate dehydrogenase" evidence="21">
    <location>
        <begin position="1338"/>
        <end position="1626"/>
    </location>
</feature>
<evidence type="ECO:0000256" key="6">
    <source>
        <dbReference type="ARBA" id="ARBA00022490"/>
    </source>
</evidence>
<evidence type="ECO:0000259" key="26">
    <source>
        <dbReference type="Pfam" id="PF08501"/>
    </source>
</evidence>
<comment type="similarity">
    <text evidence="21 22">In the C-terminal section; belongs to the shikimate dehydrogenase family.</text>
</comment>
<dbReference type="GO" id="GO:0003855">
    <property type="term" value="F:3-dehydroquinate dehydratase activity"/>
    <property type="evidence" value="ECO:0007669"/>
    <property type="project" value="UniProtKB-UniRule"/>
</dbReference>
<dbReference type="GO" id="GO:0003866">
    <property type="term" value="F:3-phosphoshikimate 1-carboxyvinyltransferase activity"/>
    <property type="evidence" value="ECO:0007669"/>
    <property type="project" value="UniProtKB-UniRule"/>
</dbReference>
<dbReference type="InterPro" id="IPR013785">
    <property type="entry name" value="Aldolase_TIM"/>
</dbReference>
<dbReference type="FunFam" id="3.65.10.10:FF:000007">
    <property type="entry name" value="Pentafunctional AROM polypeptide"/>
    <property type="match status" value="1"/>
</dbReference>
<dbReference type="InterPro" id="IPR001381">
    <property type="entry name" value="DHquinase_I"/>
</dbReference>
<evidence type="ECO:0000256" key="19">
    <source>
        <dbReference type="ARBA" id="ARBA00044633"/>
    </source>
</evidence>
<comment type="similarity">
    <text evidence="4">In the N-terminal section; belongs to the shikimate kinase family.</text>
</comment>
<keyword evidence="7 21" id="KW-0028">Amino-acid biosynthesis</keyword>
<feature type="active site" description="For EPSP synthase activity" evidence="21">
    <location>
        <position position="852"/>
    </location>
</feature>
<dbReference type="Gene3D" id="1.20.1090.10">
    <property type="entry name" value="Dehydroquinate synthase-like - alpha domain"/>
    <property type="match status" value="1"/>
</dbReference>
<feature type="binding site" evidence="21">
    <location>
        <position position="159"/>
    </location>
    <ligand>
        <name>7-phospho-2-dehydro-3-deoxy-D-arabino-heptonate</name>
        <dbReference type="ChEBI" id="CHEBI:58394"/>
    </ligand>
</feature>
<comment type="catalytic activity">
    <reaction evidence="19">
        <text>3-phosphoshikimate + phosphoenolpyruvate = 5-O-(1-carboxyvinyl)-3-phosphoshikimate + phosphate</text>
        <dbReference type="Rhea" id="RHEA:21256"/>
        <dbReference type="ChEBI" id="CHEBI:43474"/>
        <dbReference type="ChEBI" id="CHEBI:57701"/>
        <dbReference type="ChEBI" id="CHEBI:58702"/>
        <dbReference type="ChEBI" id="CHEBI:145989"/>
        <dbReference type="EC" id="2.5.1.19"/>
    </reaction>
    <physiologicalReaction direction="left-to-right" evidence="19">
        <dbReference type="Rhea" id="RHEA:21257"/>
    </physiologicalReaction>
</comment>
<feature type="binding site" evidence="21">
    <location>
        <begin position="906"/>
        <end position="913"/>
    </location>
    <ligand>
        <name>ATP</name>
        <dbReference type="ChEBI" id="CHEBI:30616"/>
    </ligand>
</feature>
<evidence type="ECO:0000256" key="9">
    <source>
        <dbReference type="ARBA" id="ARBA00022723"/>
    </source>
</evidence>
<keyword evidence="11 21" id="KW-0418">Kinase</keyword>
<reference evidence="29 30" key="1">
    <citation type="submission" date="2024-01" db="EMBL/GenBank/DDBJ databases">
        <title>Comparative genomics of Cryptococcus and Kwoniella reveals pathogenesis evolution and contrasting modes of karyotype evolution via chromosome fusion or intercentromeric recombination.</title>
        <authorList>
            <person name="Coelho M.A."/>
            <person name="David-Palma M."/>
            <person name="Shea T."/>
            <person name="Bowers K."/>
            <person name="McGinley-Smith S."/>
            <person name="Mohammad A.W."/>
            <person name="Gnirke A."/>
            <person name="Yurkov A.M."/>
            <person name="Nowrousian M."/>
            <person name="Sun S."/>
            <person name="Cuomo C.A."/>
            <person name="Heitman J."/>
        </authorList>
    </citation>
    <scope>NUCLEOTIDE SEQUENCE [LARGE SCALE GENOMIC DNA]</scope>
    <source>
        <strain evidence="29 30">CBS 6074</strain>
    </source>
</reference>
<dbReference type="PIRSF" id="PIRSF000514">
    <property type="entry name" value="Pentafunct_AroM"/>
    <property type="match status" value="1"/>
</dbReference>
<keyword evidence="12 21" id="KW-0862">Zinc</keyword>
<dbReference type="InterPro" id="IPR006151">
    <property type="entry name" value="Shikm_DH/Glu-tRNA_Rdtase"/>
</dbReference>
<comment type="similarity">
    <text evidence="22">In the N-terminal section; belongs to the dehydroquinate synthase family.</text>
</comment>
<dbReference type="InterPro" id="IPR001986">
    <property type="entry name" value="Enolpyruvate_Tfrase_dom"/>
</dbReference>
<keyword evidence="13 21" id="KW-0067">ATP-binding</keyword>
<feature type="binding site" evidence="21">
    <location>
        <position position="300"/>
    </location>
    <ligand>
        <name>7-phospho-2-dehydro-3-deoxy-D-arabino-heptonate</name>
        <dbReference type="ChEBI" id="CHEBI:58394"/>
    </ligand>
</feature>
<dbReference type="Pfam" id="PF01202">
    <property type="entry name" value="SKI"/>
    <property type="match status" value="1"/>
</dbReference>
<dbReference type="Gene3D" id="3.40.50.10860">
    <property type="entry name" value="Leucine Dehydrogenase, chain A, domain 1"/>
    <property type="match status" value="1"/>
</dbReference>
<evidence type="ECO:0000256" key="17">
    <source>
        <dbReference type="ARBA" id="ARBA00023239"/>
    </source>
</evidence>
<keyword evidence="17 21" id="KW-0456">Lyase</keyword>
<evidence type="ECO:0000256" key="4">
    <source>
        <dbReference type="ARBA" id="ARBA00009349"/>
    </source>
</evidence>
<dbReference type="Gene3D" id="3.65.10.10">
    <property type="entry name" value="Enolpyruvate transferase domain"/>
    <property type="match status" value="2"/>
</dbReference>
<evidence type="ECO:0000256" key="12">
    <source>
        <dbReference type="ARBA" id="ARBA00022833"/>
    </source>
</evidence>
<feature type="binding site" evidence="21">
    <location>
        <begin position="201"/>
        <end position="204"/>
    </location>
    <ligand>
        <name>7-phospho-2-dehydro-3-deoxy-D-arabino-heptonate</name>
        <dbReference type="ChEBI" id="CHEBI:58394"/>
    </ligand>
</feature>
<feature type="domain" description="Quinate/shikimate 5-dehydrogenase/glutamyl-tRNA reductase" evidence="24">
    <location>
        <begin position="1455"/>
        <end position="1527"/>
    </location>
</feature>
<dbReference type="PRINTS" id="PR01100">
    <property type="entry name" value="SHIKIMTKNASE"/>
</dbReference>
<dbReference type="FunFam" id="1.20.1090.10:FF:000007">
    <property type="entry name" value="Pentafunctional AROM polypeptide"/>
    <property type="match status" value="1"/>
</dbReference>
<dbReference type="GO" id="GO:0003856">
    <property type="term" value="F:3-dehydroquinate synthase activity"/>
    <property type="evidence" value="ECO:0007669"/>
    <property type="project" value="UniProtKB-UniRule"/>
</dbReference>
<evidence type="ECO:0000259" key="23">
    <source>
        <dbReference type="Pfam" id="PF00275"/>
    </source>
</evidence>
<comment type="similarity">
    <text evidence="21 22">In the 2nd section; belongs to the EPSP synthase family.</text>
</comment>
<evidence type="ECO:0000256" key="18">
    <source>
        <dbReference type="ARBA" id="ARBA00023268"/>
    </source>
</evidence>
<dbReference type="InterPro" id="IPR023193">
    <property type="entry name" value="EPSP_synthase_CS"/>
</dbReference>
<feature type="binding site" evidence="21">
    <location>
        <position position="300"/>
    </location>
    <ligand>
        <name>Zn(2+)</name>
        <dbReference type="ChEBI" id="CHEBI:29105"/>
        <note>catalytic</note>
    </ligand>
</feature>
<comment type="similarity">
    <text evidence="3">In the 2nd section; belongs to the type-I 3-dehydroquinase family.</text>
</comment>
<dbReference type="Proteomes" id="UP001355207">
    <property type="component" value="Chromosome 6"/>
</dbReference>
<feature type="binding site" evidence="21">
    <location>
        <position position="284"/>
    </location>
    <ligand>
        <name>Zn(2+)</name>
        <dbReference type="ChEBI" id="CHEBI:29105"/>
        <note>catalytic</note>
    </ligand>
</feature>
<dbReference type="SUPFAM" id="SSF56796">
    <property type="entry name" value="Dehydroquinate synthase-like"/>
    <property type="match status" value="1"/>
</dbReference>
<dbReference type="InterPro" id="IPR013792">
    <property type="entry name" value="RNA3'P_cycl/enolpyr_Trfase_a/b"/>
</dbReference>
<feature type="active site" description="Schiff-base intermediate with substrate; for 3-dehydroquinate dehydratase activity" evidence="21">
    <location>
        <position position="1255"/>
    </location>
</feature>
<feature type="domain" description="SDH C-terminal" evidence="27">
    <location>
        <begin position="1591"/>
        <end position="1621"/>
    </location>
</feature>
<feature type="binding site" evidence="21">
    <location>
        <position position="284"/>
    </location>
    <ligand>
        <name>7-phospho-2-dehydro-3-deoxy-D-arabino-heptonate</name>
        <dbReference type="ChEBI" id="CHEBI:58394"/>
    </ligand>
</feature>
<feature type="binding site" evidence="21">
    <location>
        <position position="126"/>
    </location>
    <ligand>
        <name>NAD(+)</name>
        <dbReference type="ChEBI" id="CHEBI:57540"/>
    </ligand>
</feature>
<dbReference type="InterPro" id="IPR027417">
    <property type="entry name" value="P-loop_NTPase"/>
</dbReference>
<dbReference type="InterPro" id="IPR036291">
    <property type="entry name" value="NAD(P)-bd_dom_sf"/>
</dbReference>
<dbReference type="HAMAP" id="MF_03143">
    <property type="entry name" value="Pentafunct_AroM"/>
    <property type="match status" value="1"/>
</dbReference>
<comment type="pathway">
    <text evidence="21 22">Metabolic intermediate biosynthesis; chorismate biosynthesis; chorismate from D-erythrose 4-phosphate and phosphoenolpyruvate: step 2/7.</text>
</comment>
<evidence type="ECO:0000256" key="21">
    <source>
        <dbReference type="HAMAP-Rule" id="MF_03143"/>
    </source>
</evidence>
<dbReference type="InterPro" id="IPR000623">
    <property type="entry name" value="Shikimate_kinase/TSH1"/>
</dbReference>
<dbReference type="FunFam" id="3.40.50.10860:FF:000026">
    <property type="entry name" value="Pentafunctional AROM polypeptide"/>
    <property type="match status" value="1"/>
</dbReference>
<organism evidence="29 30">
    <name type="scientific">Kwoniella dendrophila CBS 6074</name>
    <dbReference type="NCBI Taxonomy" id="1295534"/>
    <lineage>
        <taxon>Eukaryota</taxon>
        <taxon>Fungi</taxon>
        <taxon>Dikarya</taxon>
        <taxon>Basidiomycota</taxon>
        <taxon>Agaricomycotina</taxon>
        <taxon>Tremellomycetes</taxon>
        <taxon>Tremellales</taxon>
        <taxon>Cryptococcaceae</taxon>
        <taxon>Kwoniella</taxon>
    </lineage>
</organism>
<comment type="pathway">
    <text evidence="21 22">Metabolic intermediate biosynthesis; chorismate biosynthesis; chorismate from D-erythrose 4-phosphate and phosphoenolpyruvate: step 4/7.</text>
</comment>
<dbReference type="SUPFAM" id="SSF51569">
    <property type="entry name" value="Aldolase"/>
    <property type="match status" value="1"/>
</dbReference>
<dbReference type="EC" id="2.7.1.71" evidence="21"/>
<feature type="binding site" evidence="21">
    <location>
        <begin position="53"/>
        <end position="55"/>
    </location>
    <ligand>
        <name>NAD(+)</name>
        <dbReference type="ChEBI" id="CHEBI:57540"/>
    </ligand>
</feature>
<evidence type="ECO:0000313" key="29">
    <source>
        <dbReference type="EMBL" id="WWC90083.1"/>
    </source>
</evidence>
<dbReference type="InterPro" id="IPR046346">
    <property type="entry name" value="Aminoacid_DH-like_N_sf"/>
</dbReference>
<feature type="binding site" evidence="21">
    <location>
        <position position="263"/>
    </location>
    <ligand>
        <name>7-phospho-2-dehydro-3-deoxy-D-arabino-heptonate</name>
        <dbReference type="ChEBI" id="CHEBI:58394"/>
    </ligand>
</feature>
<dbReference type="InterPro" id="IPR013708">
    <property type="entry name" value="Shikimate_DH-bd_N"/>
</dbReference>
<dbReference type="InterPro" id="IPR016037">
    <property type="entry name" value="DHQ_synth_AroB"/>
</dbReference>